<organism evidence="2 3">
    <name type="scientific">Sideroxyarcus emersonii</name>
    <dbReference type="NCBI Taxonomy" id="2764705"/>
    <lineage>
        <taxon>Bacteria</taxon>
        <taxon>Pseudomonadati</taxon>
        <taxon>Pseudomonadota</taxon>
        <taxon>Betaproteobacteria</taxon>
        <taxon>Nitrosomonadales</taxon>
        <taxon>Gallionellaceae</taxon>
        <taxon>Sideroxyarcus</taxon>
    </lineage>
</organism>
<keyword evidence="1" id="KW-0472">Membrane</keyword>
<sequence length="97" mass="11081">MLTSCSQAEANALTVEDFVATWGKPKEHGEKFGLEYISYNNSIAWRGFFGIFIIIPLPLIAPVGRNETILFFKDGRLIRTMVEFGRWDSKFEPVPPR</sequence>
<dbReference type="AlphaFoldDB" id="A0AAN2BYP0"/>
<dbReference type="EMBL" id="AP023423">
    <property type="protein sequence ID" value="BCK87354.1"/>
    <property type="molecule type" value="Genomic_DNA"/>
</dbReference>
<gene>
    <name evidence="2" type="ORF">MIZ01_1132</name>
</gene>
<proteinExistence type="predicted"/>
<feature type="transmembrane region" description="Helical" evidence="1">
    <location>
        <begin position="43"/>
        <end position="63"/>
    </location>
</feature>
<evidence type="ECO:0000256" key="1">
    <source>
        <dbReference type="SAM" id="Phobius"/>
    </source>
</evidence>
<protein>
    <submittedName>
        <fullName evidence="2">Uncharacterized protein</fullName>
    </submittedName>
</protein>
<keyword evidence="1" id="KW-1133">Transmembrane helix</keyword>
<dbReference type="KEGG" id="seme:MIZ01_1132"/>
<reference evidence="2 3" key="1">
    <citation type="journal article" date="2022" name="Int. J. Syst. Evol. Microbiol.">
        <title>&lt;i&gt;Sideroxyarcus emersonii&lt;/i&gt; gen. nov. sp. nov., a neutrophilic, microaerobic iron- and thiosulfate-oxidizing bacterium isolated from iron-rich wetland sediment.</title>
        <authorList>
            <person name="Kato S."/>
            <person name="Itoh T."/>
            <person name="Iino T."/>
            <person name="Ohkuma M."/>
        </authorList>
    </citation>
    <scope>NUCLEOTIDE SEQUENCE [LARGE SCALE GENOMIC DNA]</scope>
    <source>
        <strain evidence="2 3">MIZ01</strain>
    </source>
</reference>
<evidence type="ECO:0000313" key="3">
    <source>
        <dbReference type="Proteomes" id="UP001320326"/>
    </source>
</evidence>
<accession>A0AAN2BYP0</accession>
<keyword evidence="3" id="KW-1185">Reference proteome</keyword>
<evidence type="ECO:0000313" key="2">
    <source>
        <dbReference type="EMBL" id="BCK87354.1"/>
    </source>
</evidence>
<name>A0AAN2BYP0_9PROT</name>
<keyword evidence="1" id="KW-0812">Transmembrane</keyword>
<dbReference type="Proteomes" id="UP001320326">
    <property type="component" value="Chromosome"/>
</dbReference>